<gene>
    <name evidence="5" type="ORF">CLV72_101733</name>
</gene>
<evidence type="ECO:0000313" key="5">
    <source>
        <dbReference type="EMBL" id="PRY02133.1"/>
    </source>
</evidence>
<feature type="domain" description="EAL" evidence="3">
    <location>
        <begin position="625"/>
        <end position="877"/>
    </location>
</feature>
<dbReference type="SMART" id="SM00091">
    <property type="entry name" value="PAS"/>
    <property type="match status" value="1"/>
</dbReference>
<dbReference type="NCBIfam" id="TIGR00254">
    <property type="entry name" value="GGDEF"/>
    <property type="match status" value="1"/>
</dbReference>
<dbReference type="InterPro" id="IPR000014">
    <property type="entry name" value="PAS"/>
</dbReference>
<dbReference type="CDD" id="cd01948">
    <property type="entry name" value="EAL"/>
    <property type="match status" value="1"/>
</dbReference>
<dbReference type="PROSITE" id="PS50112">
    <property type="entry name" value="PAS"/>
    <property type="match status" value="1"/>
</dbReference>
<dbReference type="Gene3D" id="3.20.20.450">
    <property type="entry name" value="EAL domain"/>
    <property type="match status" value="1"/>
</dbReference>
<feature type="transmembrane region" description="Helical" evidence="1">
    <location>
        <begin position="99"/>
        <end position="117"/>
    </location>
</feature>
<feature type="transmembrane region" description="Helical" evidence="1">
    <location>
        <begin position="228"/>
        <end position="246"/>
    </location>
</feature>
<dbReference type="InterPro" id="IPR029787">
    <property type="entry name" value="Nucleotide_cyclase"/>
</dbReference>
<dbReference type="SMART" id="SM00267">
    <property type="entry name" value="GGDEF"/>
    <property type="match status" value="1"/>
</dbReference>
<evidence type="ECO:0000259" key="3">
    <source>
        <dbReference type="PROSITE" id="PS50883"/>
    </source>
</evidence>
<accession>A0A2T0QE57</accession>
<dbReference type="InterPro" id="IPR000160">
    <property type="entry name" value="GGDEF_dom"/>
</dbReference>
<feature type="transmembrane region" description="Helical" evidence="1">
    <location>
        <begin position="12"/>
        <end position="31"/>
    </location>
</feature>
<dbReference type="InterPro" id="IPR001633">
    <property type="entry name" value="EAL_dom"/>
</dbReference>
<feature type="transmembrane region" description="Helical" evidence="1">
    <location>
        <begin position="291"/>
        <end position="312"/>
    </location>
</feature>
<protein>
    <submittedName>
        <fullName evidence="5">PAS domain S-box-containing protein/diguanylate cyclase (GGDEF)-like protein</fullName>
    </submittedName>
</protein>
<dbReference type="InterPro" id="IPR035965">
    <property type="entry name" value="PAS-like_dom_sf"/>
</dbReference>
<dbReference type="SMART" id="SM00052">
    <property type="entry name" value="EAL"/>
    <property type="match status" value="1"/>
</dbReference>
<feature type="transmembrane region" description="Helical" evidence="1">
    <location>
        <begin position="196"/>
        <end position="216"/>
    </location>
</feature>
<feature type="transmembrane region" description="Helical" evidence="1">
    <location>
        <begin position="37"/>
        <end position="53"/>
    </location>
</feature>
<keyword evidence="6" id="KW-1185">Reference proteome</keyword>
<name>A0A2T0QE57_9ACTN</name>
<dbReference type="Pfam" id="PF08448">
    <property type="entry name" value="PAS_4"/>
    <property type="match status" value="1"/>
</dbReference>
<evidence type="ECO:0000256" key="1">
    <source>
        <dbReference type="SAM" id="Phobius"/>
    </source>
</evidence>
<dbReference type="PROSITE" id="PS50887">
    <property type="entry name" value="GGDEF"/>
    <property type="match status" value="1"/>
</dbReference>
<feature type="transmembrane region" description="Helical" evidence="1">
    <location>
        <begin position="65"/>
        <end position="87"/>
    </location>
</feature>
<dbReference type="SUPFAM" id="SSF55073">
    <property type="entry name" value="Nucleotide cyclase"/>
    <property type="match status" value="1"/>
</dbReference>
<reference evidence="5 6" key="1">
    <citation type="submission" date="2018-03" db="EMBL/GenBank/DDBJ databases">
        <title>Genomic Encyclopedia of Archaeal and Bacterial Type Strains, Phase II (KMG-II): from individual species to whole genera.</title>
        <authorList>
            <person name="Goeker M."/>
        </authorList>
    </citation>
    <scope>NUCLEOTIDE SEQUENCE [LARGE SCALE GENOMIC DNA]</scope>
    <source>
        <strain evidence="5 6">DSM 45601</strain>
    </source>
</reference>
<feature type="transmembrane region" description="Helical" evidence="1">
    <location>
        <begin position="129"/>
        <end position="147"/>
    </location>
</feature>
<dbReference type="InterPro" id="IPR035919">
    <property type="entry name" value="EAL_sf"/>
</dbReference>
<evidence type="ECO:0000259" key="2">
    <source>
        <dbReference type="PROSITE" id="PS50112"/>
    </source>
</evidence>
<dbReference type="InterPro" id="IPR013656">
    <property type="entry name" value="PAS_4"/>
</dbReference>
<dbReference type="PANTHER" id="PTHR44757:SF2">
    <property type="entry name" value="BIOFILM ARCHITECTURE MAINTENANCE PROTEIN MBAA"/>
    <property type="match status" value="1"/>
</dbReference>
<proteinExistence type="predicted"/>
<dbReference type="Proteomes" id="UP000237846">
    <property type="component" value="Unassembled WGS sequence"/>
</dbReference>
<dbReference type="CDD" id="cd00130">
    <property type="entry name" value="PAS"/>
    <property type="match status" value="1"/>
</dbReference>
<comment type="caution">
    <text evidence="5">The sequence shown here is derived from an EMBL/GenBank/DDBJ whole genome shotgun (WGS) entry which is preliminary data.</text>
</comment>
<dbReference type="InterPro" id="IPR043128">
    <property type="entry name" value="Rev_trsase/Diguanyl_cyclase"/>
</dbReference>
<dbReference type="Pfam" id="PF00990">
    <property type="entry name" value="GGDEF"/>
    <property type="match status" value="1"/>
</dbReference>
<dbReference type="Gene3D" id="3.30.70.270">
    <property type="match status" value="1"/>
</dbReference>
<keyword evidence="1" id="KW-0472">Membrane</keyword>
<feature type="domain" description="GGDEF" evidence="4">
    <location>
        <begin position="482"/>
        <end position="616"/>
    </location>
</feature>
<dbReference type="SUPFAM" id="SSF55785">
    <property type="entry name" value="PYP-like sensor domain (PAS domain)"/>
    <property type="match status" value="1"/>
</dbReference>
<evidence type="ECO:0000313" key="6">
    <source>
        <dbReference type="Proteomes" id="UP000237846"/>
    </source>
</evidence>
<dbReference type="InterPro" id="IPR052155">
    <property type="entry name" value="Biofilm_reg_signaling"/>
</dbReference>
<dbReference type="AlphaFoldDB" id="A0A2T0QE57"/>
<dbReference type="CDD" id="cd01949">
    <property type="entry name" value="GGDEF"/>
    <property type="match status" value="1"/>
</dbReference>
<keyword evidence="1" id="KW-1133">Transmembrane helix</keyword>
<dbReference type="SUPFAM" id="SSF141868">
    <property type="entry name" value="EAL domain-like"/>
    <property type="match status" value="1"/>
</dbReference>
<keyword evidence="1" id="KW-0812">Transmembrane</keyword>
<sequence length="887" mass="94960">MAIWQRNPWLGPGLVLVLGLGYALGAVWLWPGSPTEWAVAAAAMIAAGTLGYAGRVLSNRPIPRLLGYAALAWFLGAALDLILRGLFGTTNVPLTFGDLFALIAVALFWYGIIRLAPPPRGLKPRLRHIADTYVCASSLFVVVWVLWLQPLHAASGESWSTFALVLVLPVLDIFVLCGVAPLVVTAPRGQRRLAATSWAAFAVISAADLLGTFTQMTGVPALGGAESPLRVVAFALLAYLPVLAVHRVGSGHSRITGRGLYRFAPELAAAGMVAVATCVLAVHATRSPAPLAPVLPLVAGSVIALLLLRMLGLMADNFVLRRSVATWERHFHALAESTGDVILIIDAEGVVHYASPGSAESYGYRREAIVGRPVEGILHPEDLPRTAAALAAFRRGDSSGVRLRTRVAAADGTWRHTESTTTRYQRPGEPERLLVAVRDITAQVSLQEQLEHLTFHDGVTALPNRAYLEERTREIVTRGAGGHAAAIFLDLDGFTAVNDSAGHAAGDLLLTRVARRLRAAVPPGDTLARWGGDEFAVLIENVLDAKSVVDLADRLAGEVSREPFQVGDTEIALSASVGVAFADENLDSSAELLRNADVAMARAKDAGGGQVELFASHMHADVVRRLELQSELRRALADGDFTLEYQPIVDLAGSQVLGVEALLRWWRDGVLVPPDSFIGPAEESGLIVELGAWTMREAFRTVVACRASSWDIGLSVNLSARQIRSPRFVEDVAEMLAEAGLPPDRLTLEVTEEMLVEEAAETVPRLRALRELGVRLAIDDFGTGYASLVYLRQLPVDAIKIDPSFTAALGDDQTVTRLTRTIVRLGQDLGMTVVAEGIERPEQLDLLREMGCAHGQGFLVARPMSAAGVAALAEERAGRLSVAGTDA</sequence>
<dbReference type="RefSeq" id="WP_106239129.1">
    <property type="nucleotide sequence ID" value="NZ_PVZC01000001.1"/>
</dbReference>
<feature type="transmembrane region" description="Helical" evidence="1">
    <location>
        <begin position="159"/>
        <end position="184"/>
    </location>
</feature>
<dbReference type="OrthoDB" id="23692at2"/>
<dbReference type="Gene3D" id="3.30.450.20">
    <property type="entry name" value="PAS domain"/>
    <property type="match status" value="1"/>
</dbReference>
<dbReference type="PROSITE" id="PS50883">
    <property type="entry name" value="EAL"/>
    <property type="match status" value="1"/>
</dbReference>
<organism evidence="5 6">
    <name type="scientific">Allonocardiopsis opalescens</name>
    <dbReference type="NCBI Taxonomy" id="1144618"/>
    <lineage>
        <taxon>Bacteria</taxon>
        <taxon>Bacillati</taxon>
        <taxon>Actinomycetota</taxon>
        <taxon>Actinomycetes</taxon>
        <taxon>Streptosporangiales</taxon>
        <taxon>Allonocardiopsis</taxon>
    </lineage>
</organism>
<dbReference type="Pfam" id="PF00563">
    <property type="entry name" value="EAL"/>
    <property type="match status" value="1"/>
</dbReference>
<dbReference type="PANTHER" id="PTHR44757">
    <property type="entry name" value="DIGUANYLATE CYCLASE DGCP"/>
    <property type="match status" value="1"/>
</dbReference>
<evidence type="ECO:0000259" key="4">
    <source>
        <dbReference type="PROSITE" id="PS50887"/>
    </source>
</evidence>
<dbReference type="EMBL" id="PVZC01000001">
    <property type="protein sequence ID" value="PRY02133.1"/>
    <property type="molecule type" value="Genomic_DNA"/>
</dbReference>
<dbReference type="NCBIfam" id="TIGR00229">
    <property type="entry name" value="sensory_box"/>
    <property type="match status" value="1"/>
</dbReference>
<feature type="domain" description="PAS" evidence="2">
    <location>
        <begin position="327"/>
        <end position="397"/>
    </location>
</feature>